<reference evidence="2 3" key="1">
    <citation type="journal article" date="2014" name="PLoS Genet.">
        <title>Phylogenetically driven sequencing of extremely halophilic archaea reveals strategies for static and dynamic osmo-response.</title>
        <authorList>
            <person name="Becker E.A."/>
            <person name="Seitzer P.M."/>
            <person name="Tritt A."/>
            <person name="Larsen D."/>
            <person name="Krusor M."/>
            <person name="Yao A.I."/>
            <person name="Wu D."/>
            <person name="Madern D."/>
            <person name="Eisen J.A."/>
            <person name="Darling A.E."/>
            <person name="Facciotti M.T."/>
        </authorList>
    </citation>
    <scope>NUCLEOTIDE SEQUENCE [LARGE SCALE GENOMIC DNA]</scope>
    <source>
        <strain evidence="2 3">DSM 8989</strain>
    </source>
</reference>
<accession>M0N4W2</accession>
<dbReference type="Proteomes" id="UP000011625">
    <property type="component" value="Unassembled WGS sequence"/>
</dbReference>
<dbReference type="PATRIC" id="fig|1227456.3.peg.2170"/>
<keyword evidence="3" id="KW-1185">Reference proteome</keyword>
<evidence type="ECO:0000313" key="3">
    <source>
        <dbReference type="Proteomes" id="UP000011625"/>
    </source>
</evidence>
<name>M0N4W2_9EURY</name>
<gene>
    <name evidence="2" type="ORF">C450_10733</name>
</gene>
<feature type="compositionally biased region" description="Basic and acidic residues" evidence="1">
    <location>
        <begin position="90"/>
        <end position="101"/>
    </location>
</feature>
<dbReference type="EMBL" id="AOME01000054">
    <property type="protein sequence ID" value="EMA52568.1"/>
    <property type="molecule type" value="Genomic_DNA"/>
</dbReference>
<evidence type="ECO:0000313" key="2">
    <source>
        <dbReference type="EMBL" id="EMA52568.1"/>
    </source>
</evidence>
<evidence type="ECO:0000256" key="1">
    <source>
        <dbReference type="SAM" id="MobiDB-lite"/>
    </source>
</evidence>
<proteinExistence type="predicted"/>
<feature type="compositionally biased region" description="Polar residues" evidence="1">
    <location>
        <begin position="72"/>
        <end position="84"/>
    </location>
</feature>
<feature type="compositionally biased region" description="Basic and acidic residues" evidence="1">
    <location>
        <begin position="1"/>
        <end position="13"/>
    </location>
</feature>
<dbReference type="STRING" id="1227456.C450_10733"/>
<sequence>MNHTRRDTPDRRSTCPPIQRGVPPPVTNDGRSRIGIADSSGVSIQRTRRDGRVLGAQHSTNDAEDDTTNTNHEPYTTERTAQGSGTLGAGDRRERNRFGGD</sequence>
<dbReference type="AlphaFoldDB" id="M0N4W2"/>
<feature type="region of interest" description="Disordered" evidence="1">
    <location>
        <begin position="1"/>
        <end position="101"/>
    </location>
</feature>
<organism evidence="2 3">
    <name type="scientific">Halococcus salifodinae DSM 8989</name>
    <dbReference type="NCBI Taxonomy" id="1227456"/>
    <lineage>
        <taxon>Archaea</taxon>
        <taxon>Methanobacteriati</taxon>
        <taxon>Methanobacteriota</taxon>
        <taxon>Stenosarchaea group</taxon>
        <taxon>Halobacteria</taxon>
        <taxon>Halobacteriales</taxon>
        <taxon>Halococcaceae</taxon>
        <taxon>Halococcus</taxon>
    </lineage>
</organism>
<protein>
    <submittedName>
        <fullName evidence="2">Uncharacterized protein</fullName>
    </submittedName>
</protein>
<comment type="caution">
    <text evidence="2">The sequence shown here is derived from an EMBL/GenBank/DDBJ whole genome shotgun (WGS) entry which is preliminary data.</text>
</comment>